<gene>
    <name evidence="2" type="ORF">CJ199_03520</name>
</gene>
<feature type="transmembrane region" description="Helical" evidence="1">
    <location>
        <begin position="202"/>
        <end position="221"/>
    </location>
</feature>
<feature type="transmembrane region" description="Helical" evidence="1">
    <location>
        <begin position="153"/>
        <end position="176"/>
    </location>
</feature>
<dbReference type="EMBL" id="PNHK01000001">
    <property type="protein sequence ID" value="PMD06446.1"/>
    <property type="molecule type" value="Genomic_DNA"/>
</dbReference>
<accession>A0A2N6VQP9</accession>
<protein>
    <recommendedName>
        <fullName evidence="4">Prepilin type IV endopeptidase peptidase domain-containing protein</fullName>
    </recommendedName>
</protein>
<keyword evidence="1" id="KW-0472">Membrane</keyword>
<evidence type="ECO:0000256" key="1">
    <source>
        <dbReference type="SAM" id="Phobius"/>
    </source>
</evidence>
<evidence type="ECO:0008006" key="4">
    <source>
        <dbReference type="Google" id="ProtNLM"/>
    </source>
</evidence>
<feature type="transmembrane region" description="Helical" evidence="1">
    <location>
        <begin position="114"/>
        <end position="132"/>
    </location>
</feature>
<reference evidence="2 3" key="1">
    <citation type="submission" date="2017-09" db="EMBL/GenBank/DDBJ databases">
        <title>Bacterial strain isolated from the female urinary microbiota.</title>
        <authorList>
            <person name="Thomas-White K."/>
            <person name="Kumar N."/>
            <person name="Forster S."/>
            <person name="Putonti C."/>
            <person name="Lawley T."/>
            <person name="Wolfe A.J."/>
        </authorList>
    </citation>
    <scope>NUCLEOTIDE SEQUENCE [LARGE SCALE GENOMIC DNA]</scope>
    <source>
        <strain evidence="2 3">UMB1301</strain>
    </source>
</reference>
<proteinExistence type="predicted"/>
<dbReference type="RefSeq" id="WP_102238091.1">
    <property type="nucleotide sequence ID" value="NZ_PNHK01000001.1"/>
</dbReference>
<feature type="transmembrane region" description="Helical" evidence="1">
    <location>
        <begin position="7"/>
        <end position="28"/>
    </location>
</feature>
<feature type="transmembrane region" description="Helical" evidence="1">
    <location>
        <begin position="84"/>
        <end position="102"/>
    </location>
</feature>
<evidence type="ECO:0000313" key="3">
    <source>
        <dbReference type="Proteomes" id="UP000235598"/>
    </source>
</evidence>
<keyword evidence="1" id="KW-1133">Transmembrane helix</keyword>
<feature type="transmembrane region" description="Helical" evidence="1">
    <location>
        <begin position="51"/>
        <end position="77"/>
    </location>
</feature>
<comment type="caution">
    <text evidence="2">The sequence shown here is derived from an EMBL/GenBank/DDBJ whole genome shotgun (WGS) entry which is preliminary data.</text>
</comment>
<evidence type="ECO:0000313" key="2">
    <source>
        <dbReference type="EMBL" id="PMD06446.1"/>
    </source>
</evidence>
<dbReference type="AlphaFoldDB" id="A0A2N6VQP9"/>
<organism evidence="2 3">
    <name type="scientific">Brevibacterium paucivorans</name>
    <dbReference type="NCBI Taxonomy" id="170994"/>
    <lineage>
        <taxon>Bacteria</taxon>
        <taxon>Bacillati</taxon>
        <taxon>Actinomycetota</taxon>
        <taxon>Actinomycetes</taxon>
        <taxon>Micrococcales</taxon>
        <taxon>Brevibacteriaceae</taxon>
        <taxon>Brevibacterium</taxon>
    </lineage>
</organism>
<name>A0A2N6VQP9_9MICO</name>
<feature type="transmembrane region" description="Helical" evidence="1">
    <location>
        <begin position="228"/>
        <end position="249"/>
    </location>
</feature>
<dbReference type="OrthoDB" id="2087435at2"/>
<dbReference type="Proteomes" id="UP000235598">
    <property type="component" value="Unassembled WGS sequence"/>
</dbReference>
<sequence length="250" mass="26570">MESVSLVAGLSLAVGAAIAVSVVIWFMFPKLINDEAGLRLLNGLRTDNRPVWLVSFVMTATGLVLAWISGFFLPLFMSRTYADIPIIVALGVFAGATAWLFWIDSVLHRLPNLIVMPIAGFMILAYLVSMILGVTSKQSAFDQLWARGATPALAGLAGAGITVVIFAIVYLFGLALGKETLGLGDVKLAVPVGMVAGTASQWGLIVALIIMNVSALVYFLMPLGKRRNVAFGPHMLIGAWTAALLTPLIL</sequence>
<keyword evidence="1" id="KW-0812">Transmembrane</keyword>